<dbReference type="VEuPathDB" id="TriTrypDB:LpyrH10_07_2250"/>
<evidence type="ECO:0000256" key="2">
    <source>
        <dbReference type="SAM" id="SignalP"/>
    </source>
</evidence>
<feature type="chain" id="PRO_5007418839" evidence="2">
    <location>
        <begin position="34"/>
        <end position="245"/>
    </location>
</feature>
<organism evidence="3 4">
    <name type="scientific">Leptomonas pyrrhocoris</name>
    <name type="common">Firebug parasite</name>
    <dbReference type="NCBI Taxonomy" id="157538"/>
    <lineage>
        <taxon>Eukaryota</taxon>
        <taxon>Discoba</taxon>
        <taxon>Euglenozoa</taxon>
        <taxon>Kinetoplastea</taxon>
        <taxon>Metakinetoplastina</taxon>
        <taxon>Trypanosomatida</taxon>
        <taxon>Trypanosomatidae</taxon>
        <taxon>Leishmaniinae</taxon>
        <taxon>Leptomonas</taxon>
    </lineage>
</organism>
<dbReference type="EMBL" id="LGTL01000007">
    <property type="protein sequence ID" value="KPA81053.1"/>
    <property type="molecule type" value="Genomic_DNA"/>
</dbReference>
<gene>
    <name evidence="3" type="ORF">ABB37_04418</name>
</gene>
<feature type="region of interest" description="Disordered" evidence="1">
    <location>
        <begin position="36"/>
        <end position="245"/>
    </location>
</feature>
<feature type="compositionally biased region" description="Basic and acidic residues" evidence="1">
    <location>
        <begin position="170"/>
        <end position="179"/>
    </location>
</feature>
<dbReference type="Proteomes" id="UP000037923">
    <property type="component" value="Unassembled WGS sequence"/>
</dbReference>
<feature type="compositionally biased region" description="Basic and acidic residues" evidence="1">
    <location>
        <begin position="186"/>
        <end position="195"/>
    </location>
</feature>
<feature type="compositionally biased region" description="Pro residues" evidence="1">
    <location>
        <begin position="236"/>
        <end position="245"/>
    </location>
</feature>
<dbReference type="RefSeq" id="XP_015659491.1">
    <property type="nucleotide sequence ID" value="XM_015802090.1"/>
</dbReference>
<sequence>MSTAKTTATRRCALYSVAVLAVALLLVSTYAQARGYAHPRTDDERGNSTEAHVGDGEKIILPAPEADEVDTKGVQALPPLPPLQAEDDKGTAQNSSEVPPSAPQPHPHDDNGHHHHHHHHHHDGPQQRGHHGNHTRPHSAALRRQNESNDMGRCEVPPPLSAPQRGRCARRGDVRKDANVRTLRTGHTELDEQKTKKMNRMMKHRDSKKRHAGHSKDKVQRHASREWKAGRRGPIAPAPPVETQA</sequence>
<feature type="compositionally biased region" description="Basic and acidic residues" evidence="1">
    <location>
        <begin position="39"/>
        <end position="58"/>
    </location>
</feature>
<reference evidence="3 4" key="1">
    <citation type="submission" date="2015-07" db="EMBL/GenBank/DDBJ databases">
        <title>High-quality genome of monoxenous trypanosomatid Leptomonas pyrrhocoris.</title>
        <authorList>
            <person name="Flegontov P."/>
            <person name="Butenko A."/>
            <person name="Firsov S."/>
            <person name="Vlcek C."/>
            <person name="Logacheva M.D."/>
            <person name="Field M."/>
            <person name="Filatov D."/>
            <person name="Flegontova O."/>
            <person name="Gerasimov E."/>
            <person name="Jackson A.P."/>
            <person name="Kelly S."/>
            <person name="Opperdoes F."/>
            <person name="O'Reilly A."/>
            <person name="Votypka J."/>
            <person name="Yurchenko V."/>
            <person name="Lukes J."/>
        </authorList>
    </citation>
    <scope>NUCLEOTIDE SEQUENCE [LARGE SCALE GENOMIC DNA]</scope>
    <source>
        <strain evidence="3">H10</strain>
    </source>
</reference>
<feature type="compositionally biased region" description="Basic and acidic residues" evidence="1">
    <location>
        <begin position="214"/>
        <end position="229"/>
    </location>
</feature>
<dbReference type="EMBL" id="LGTL01000007">
    <property type="protein sequence ID" value="KPA81052.1"/>
    <property type="molecule type" value="Genomic_DNA"/>
</dbReference>
<feature type="compositionally biased region" description="Basic and acidic residues" evidence="1">
    <location>
        <begin position="144"/>
        <end position="153"/>
    </location>
</feature>
<name>A0A0N0VFF9_LEPPY</name>
<proteinExistence type="predicted"/>
<evidence type="ECO:0000313" key="3">
    <source>
        <dbReference type="EMBL" id="KPA81052.1"/>
    </source>
</evidence>
<dbReference type="RefSeq" id="XP_015659492.1">
    <property type="nucleotide sequence ID" value="XM_015802091.1"/>
</dbReference>
<evidence type="ECO:0000256" key="1">
    <source>
        <dbReference type="SAM" id="MobiDB-lite"/>
    </source>
</evidence>
<evidence type="ECO:0000313" key="4">
    <source>
        <dbReference type="Proteomes" id="UP000037923"/>
    </source>
</evidence>
<accession>A0A0N0VFF9</accession>
<dbReference type="GeneID" id="26904709"/>
<keyword evidence="4" id="KW-1185">Reference proteome</keyword>
<feature type="compositionally biased region" description="Basic residues" evidence="1">
    <location>
        <begin position="196"/>
        <end position="213"/>
    </location>
</feature>
<comment type="caution">
    <text evidence="3">The sequence shown here is derived from an EMBL/GenBank/DDBJ whole genome shotgun (WGS) entry which is preliminary data.</text>
</comment>
<dbReference type="AlphaFoldDB" id="A0A0N0VFF9"/>
<feature type="compositionally biased region" description="Basic residues" evidence="1">
    <location>
        <begin position="113"/>
        <end position="137"/>
    </location>
</feature>
<feature type="signal peptide" evidence="2">
    <location>
        <begin position="1"/>
        <end position="33"/>
    </location>
</feature>
<protein>
    <submittedName>
        <fullName evidence="3">Uncharacterized protein</fullName>
    </submittedName>
</protein>
<keyword evidence="2" id="KW-0732">Signal</keyword>